<feature type="signal peptide" evidence="1">
    <location>
        <begin position="1"/>
        <end position="22"/>
    </location>
</feature>
<name>A0A9N7RH04_STRHE</name>
<gene>
    <name evidence="3" type="ORF">SHERM_24737</name>
</gene>
<dbReference type="Proteomes" id="UP001153555">
    <property type="component" value="Unassembled WGS sequence"/>
</dbReference>
<dbReference type="PANTHER" id="PTHR33976:SF8">
    <property type="entry name" value="OS07G0645000 PROTEIN"/>
    <property type="match status" value="1"/>
</dbReference>
<evidence type="ECO:0000313" key="4">
    <source>
        <dbReference type="Proteomes" id="UP001153555"/>
    </source>
</evidence>
<reference evidence="3" key="1">
    <citation type="submission" date="2019-12" db="EMBL/GenBank/DDBJ databases">
        <authorList>
            <person name="Scholes J."/>
        </authorList>
    </citation>
    <scope>NUCLEOTIDE SEQUENCE</scope>
</reference>
<accession>A0A9N7RH04</accession>
<dbReference type="Pfam" id="PF25884">
    <property type="entry name" value="At5g19230"/>
    <property type="match status" value="1"/>
</dbReference>
<proteinExistence type="predicted"/>
<sequence>MASLSKLLLLSLLFQAILIVKCDDDDEDRLVRAINQYRTSLNLTALNHNERAECLASELADEFRGQPCTNTTGSNTIPGAESQFPNFPRLLTECHLNSTTIRDGQILHACVPGLDPAVVLSNFTRSQYAVYLNGTQYTGIGAGSEDNWIVVVLTTNTSTGDYTPGTNVGNTAPGTNVGNRAPGTNVDNGARGLGGAGYLVVLILGLFMLL</sequence>
<dbReference type="OrthoDB" id="753138at2759"/>
<evidence type="ECO:0000313" key="3">
    <source>
        <dbReference type="EMBL" id="CAA0829150.1"/>
    </source>
</evidence>
<keyword evidence="1" id="KW-0732">Signal</keyword>
<dbReference type="AlphaFoldDB" id="A0A9N7RH04"/>
<feature type="chain" id="PRO_5040493642" evidence="1">
    <location>
        <begin position="23"/>
        <end position="210"/>
    </location>
</feature>
<dbReference type="InterPro" id="IPR059083">
    <property type="entry name" value="At5g19230_dom"/>
</dbReference>
<dbReference type="PANTHER" id="PTHR33976">
    <property type="entry name" value="OS07G0645000 PROTEIN"/>
    <property type="match status" value="1"/>
</dbReference>
<dbReference type="InterPro" id="IPR045285">
    <property type="entry name" value="At5g19230-like"/>
</dbReference>
<feature type="domain" description="Uncharacterized GPI-anchored protein At5g19230-like" evidence="2">
    <location>
        <begin position="27"/>
        <end position="153"/>
    </location>
</feature>
<organism evidence="3 4">
    <name type="scientific">Striga hermonthica</name>
    <name type="common">Purple witchweed</name>
    <name type="synonym">Buchnera hermonthica</name>
    <dbReference type="NCBI Taxonomy" id="68872"/>
    <lineage>
        <taxon>Eukaryota</taxon>
        <taxon>Viridiplantae</taxon>
        <taxon>Streptophyta</taxon>
        <taxon>Embryophyta</taxon>
        <taxon>Tracheophyta</taxon>
        <taxon>Spermatophyta</taxon>
        <taxon>Magnoliopsida</taxon>
        <taxon>eudicotyledons</taxon>
        <taxon>Gunneridae</taxon>
        <taxon>Pentapetalae</taxon>
        <taxon>asterids</taxon>
        <taxon>lamiids</taxon>
        <taxon>Lamiales</taxon>
        <taxon>Orobanchaceae</taxon>
        <taxon>Buchnereae</taxon>
        <taxon>Striga</taxon>
    </lineage>
</organism>
<evidence type="ECO:0000256" key="1">
    <source>
        <dbReference type="SAM" id="SignalP"/>
    </source>
</evidence>
<comment type="caution">
    <text evidence="3">The sequence shown here is derived from an EMBL/GenBank/DDBJ whole genome shotgun (WGS) entry which is preliminary data.</text>
</comment>
<dbReference type="EMBL" id="CACSLK010027773">
    <property type="protein sequence ID" value="CAA0829150.1"/>
    <property type="molecule type" value="Genomic_DNA"/>
</dbReference>
<protein>
    <submittedName>
        <fullName evidence="3">Uncharacterized GPI-anchored protein</fullName>
    </submittedName>
</protein>
<evidence type="ECO:0000259" key="2">
    <source>
        <dbReference type="Pfam" id="PF25884"/>
    </source>
</evidence>
<keyword evidence="4" id="KW-1185">Reference proteome</keyword>